<dbReference type="InterPro" id="IPR036527">
    <property type="entry name" value="SCP2_sterol-bd_dom_sf"/>
</dbReference>
<dbReference type="SUPFAM" id="SSF46785">
    <property type="entry name" value="Winged helix' DNA-binding domain"/>
    <property type="match status" value="1"/>
</dbReference>
<organism evidence="5 6">
    <name type="scientific">Microbacterium wangchenii</name>
    <dbReference type="NCBI Taxonomy" id="2541726"/>
    <lineage>
        <taxon>Bacteria</taxon>
        <taxon>Bacillati</taxon>
        <taxon>Actinomycetota</taxon>
        <taxon>Actinomycetes</taxon>
        <taxon>Micrococcales</taxon>
        <taxon>Microbacteriaceae</taxon>
        <taxon>Microbacterium</taxon>
    </lineage>
</organism>
<dbReference type="InterPro" id="IPR002577">
    <property type="entry name" value="HTH_HxlR"/>
</dbReference>
<dbReference type="Pfam" id="PF01638">
    <property type="entry name" value="HxlR"/>
    <property type="match status" value="1"/>
</dbReference>
<dbReference type="EMBL" id="CP038266">
    <property type="protein sequence ID" value="QBR88921.1"/>
    <property type="molecule type" value="Genomic_DNA"/>
</dbReference>
<evidence type="ECO:0000256" key="1">
    <source>
        <dbReference type="ARBA" id="ARBA00023015"/>
    </source>
</evidence>
<dbReference type="Proteomes" id="UP000295748">
    <property type="component" value="Chromosome"/>
</dbReference>
<feature type="domain" description="HTH hxlR-type" evidence="4">
    <location>
        <begin position="14"/>
        <end position="112"/>
    </location>
</feature>
<proteinExistence type="predicted"/>
<keyword evidence="6" id="KW-1185">Reference proteome</keyword>
<dbReference type="PANTHER" id="PTHR33204:SF18">
    <property type="entry name" value="TRANSCRIPTIONAL REGULATORY PROTEIN"/>
    <property type="match status" value="1"/>
</dbReference>
<dbReference type="InterPro" id="IPR036388">
    <property type="entry name" value="WH-like_DNA-bd_sf"/>
</dbReference>
<dbReference type="PROSITE" id="PS51118">
    <property type="entry name" value="HTH_HXLR"/>
    <property type="match status" value="1"/>
</dbReference>
<reference evidence="5 6" key="1">
    <citation type="submission" date="2019-03" db="EMBL/GenBank/DDBJ databases">
        <authorList>
            <person name="Dong K."/>
        </authorList>
    </citation>
    <scope>NUCLEOTIDE SEQUENCE [LARGE SCALE GENOMIC DNA]</scope>
    <source>
        <strain evidence="6">dk512</strain>
    </source>
</reference>
<evidence type="ECO:0000256" key="2">
    <source>
        <dbReference type="ARBA" id="ARBA00023125"/>
    </source>
</evidence>
<protein>
    <recommendedName>
        <fullName evidence="4">HTH hxlR-type domain-containing protein</fullName>
    </recommendedName>
</protein>
<dbReference type="InterPro" id="IPR036390">
    <property type="entry name" value="WH_DNA-bd_sf"/>
</dbReference>
<dbReference type="Gene3D" id="1.10.10.10">
    <property type="entry name" value="Winged helix-like DNA-binding domain superfamily/Winged helix DNA-binding domain"/>
    <property type="match status" value="1"/>
</dbReference>
<keyword evidence="2" id="KW-0238">DNA-binding</keyword>
<sequence>MPIKHTYAEHGDACRAANALDIVGDRWSLIIAREVMLSPKRFADLLASVRGITPSVLTERLRALTGSGVIEKVVLPDLGRTRIYRATDWGRGLEPVLESLGRWYTSGPEPQTEGGMTPDGVVLAMRTMAPATSASVAPLALVLYDERVTDSPSFGYAVTSADGRLTVTPGLPASGAPTSVRADATAWSELLFGSTPLASAEATEQVVIAGDRDAVADLIGLFRAG</sequence>
<accession>A0ABX5SS11</accession>
<evidence type="ECO:0000313" key="5">
    <source>
        <dbReference type="EMBL" id="QBR88921.1"/>
    </source>
</evidence>
<name>A0ABX5SS11_9MICO</name>
<keyword evidence="3" id="KW-0804">Transcription</keyword>
<gene>
    <name evidence="5" type="ORF">E4K62_09600</name>
</gene>
<keyword evidence="1" id="KW-0805">Transcription regulation</keyword>
<evidence type="ECO:0000313" key="6">
    <source>
        <dbReference type="Proteomes" id="UP000295748"/>
    </source>
</evidence>
<evidence type="ECO:0000259" key="4">
    <source>
        <dbReference type="PROSITE" id="PS51118"/>
    </source>
</evidence>
<dbReference type="RefSeq" id="WP_135066767.1">
    <property type="nucleotide sequence ID" value="NZ_CP038266.1"/>
</dbReference>
<dbReference type="PANTHER" id="PTHR33204">
    <property type="entry name" value="TRANSCRIPTIONAL REGULATOR, MARR FAMILY"/>
    <property type="match status" value="1"/>
</dbReference>
<dbReference type="SUPFAM" id="SSF55718">
    <property type="entry name" value="SCP-like"/>
    <property type="match status" value="1"/>
</dbReference>
<evidence type="ECO:0000256" key="3">
    <source>
        <dbReference type="ARBA" id="ARBA00023163"/>
    </source>
</evidence>
<dbReference type="Gene3D" id="3.30.1050.10">
    <property type="entry name" value="SCP2 sterol-binding domain"/>
    <property type="match status" value="1"/>
</dbReference>